<name>A0A146K8X0_9EUKA</name>
<feature type="coiled-coil region" evidence="1">
    <location>
        <begin position="72"/>
        <end position="106"/>
    </location>
</feature>
<evidence type="ECO:0000256" key="1">
    <source>
        <dbReference type="SAM" id="Coils"/>
    </source>
</evidence>
<keyword evidence="1" id="KW-0175">Coiled coil</keyword>
<feature type="non-terminal residue" evidence="2">
    <location>
        <position position="1"/>
    </location>
</feature>
<organism evidence="2">
    <name type="scientific">Trepomonas sp. PC1</name>
    <dbReference type="NCBI Taxonomy" id="1076344"/>
    <lineage>
        <taxon>Eukaryota</taxon>
        <taxon>Metamonada</taxon>
        <taxon>Diplomonadida</taxon>
        <taxon>Hexamitidae</taxon>
        <taxon>Hexamitinae</taxon>
        <taxon>Trepomonas</taxon>
    </lineage>
</organism>
<gene>
    <name evidence="2" type="ORF">TPC1_14513</name>
</gene>
<sequence length="268" mass="31659">ISQIKPKERMAQNSTSGLMQSRQIAIIEGNPIAAQSLTKQIENDKVETINKFITEEQERQLVEKMKLSQASQIILNEARERIRAEKEQLENKLLEQETDLEEVQKINMERLLLRLEHLKPKKTQSKEYIALENEYKKLVSLKAFDKADEVQKLMTKIKIEKMDQLYQDYLKNCDFQKKQLEKTQLIDKEIMKQRHQTLRQNLEHKLHHELFIAVQKTKNAKLDMDNAHALEFVKFQIANVDRDIVYQRKHFQKSSTFKGSQLLSSVVK</sequence>
<proteinExistence type="predicted"/>
<dbReference type="EMBL" id="GDID01003336">
    <property type="protein sequence ID" value="JAP93270.1"/>
    <property type="molecule type" value="Transcribed_RNA"/>
</dbReference>
<protein>
    <submittedName>
        <fullName evidence="2">Uncharacterized protein</fullName>
    </submittedName>
</protein>
<reference evidence="2" key="1">
    <citation type="submission" date="2015-07" db="EMBL/GenBank/DDBJ databases">
        <title>Adaptation to a free-living lifestyle via gene acquisitions in the diplomonad Trepomonas sp. PC1.</title>
        <authorList>
            <person name="Xu F."/>
            <person name="Jerlstrom-Hultqvist J."/>
            <person name="Kolisko M."/>
            <person name="Simpson A.G.B."/>
            <person name="Roger A.J."/>
            <person name="Svard S.G."/>
            <person name="Andersson J.O."/>
        </authorList>
    </citation>
    <scope>NUCLEOTIDE SEQUENCE</scope>
    <source>
        <strain evidence="2">PC1</strain>
    </source>
</reference>
<evidence type="ECO:0000313" key="2">
    <source>
        <dbReference type="EMBL" id="JAP93270.1"/>
    </source>
</evidence>
<accession>A0A146K8X0</accession>
<dbReference type="AlphaFoldDB" id="A0A146K8X0"/>